<protein>
    <submittedName>
        <fullName evidence="2">Uncharacterized conserved protein, DUF885 familyt</fullName>
    </submittedName>
</protein>
<reference evidence="3" key="1">
    <citation type="submission" date="2016-10" db="EMBL/GenBank/DDBJ databases">
        <authorList>
            <person name="Varghese N."/>
            <person name="Submissions S."/>
        </authorList>
    </citation>
    <scope>NUCLEOTIDE SEQUENCE [LARGE SCALE GENOMIC DNA]</scope>
    <source>
        <strain evidence="3">CGMCC 1.6963</strain>
    </source>
</reference>
<dbReference type="PANTHER" id="PTHR33361:SF2">
    <property type="entry name" value="DUF885 DOMAIN-CONTAINING PROTEIN"/>
    <property type="match status" value="1"/>
</dbReference>
<keyword evidence="3" id="KW-1185">Reference proteome</keyword>
<evidence type="ECO:0000313" key="3">
    <source>
        <dbReference type="Proteomes" id="UP000199019"/>
    </source>
</evidence>
<sequence>MADGADIVMDPSRSADAPPCRRGAAVAFGPMSDDVRQLADDFHEHTMSVNPTWAHMLGDYRFADRYEDASRAAEEAEVTAMREFASRAAAIDDGELSLQDRVTRAVVEFQATSSADLGECRLAEFAVNPVFGIQVDAPITVSNLGLPTVEVAEAMVAKFHGIGQHLRDTAQRHREGVASGCTPAAFAVAETVPQLDAWLAKPLDQDPLLQTTTPPEGVDVDAWRQRLVEAIETSVRPGLQEFRDVLVDEVTPHGRPDDKCGLVWLPDGEQTYATTLVANTTTNLTAQQVHDLGLEQIAKLGEEYRKLGSELFGTDDLPALYEKLRTDPALRHQDAGEILAACETAFARSREAMPEWFDRLPKADCAIKTTDQGALGFYFPPAEDGSRGGVFYVNTSNPSAWGRFEIEALSYHEGIPGHHLQLAIASELTDLPALRRHTVFNAYAEGWGLYTERLADEMGLYSTPLDRLGMLTMDSMRACRLVVDTGMHALGWSRQRAIDYMVANSPLSLGSVTAEVNRYAVWPGQACGYMIGRLEILRIRAEAQARQGDAFDIRQFHNAALDSGSVPLAVLDDIVKARLP</sequence>
<dbReference type="EMBL" id="FOHB01000004">
    <property type="protein sequence ID" value="SES26501.1"/>
    <property type="molecule type" value="Genomic_DNA"/>
</dbReference>
<name>A0A1H9VYE2_9MICO</name>
<dbReference type="STRING" id="587636.SAMN05216199_2644"/>
<dbReference type="PANTHER" id="PTHR33361">
    <property type="entry name" value="GLR0591 PROTEIN"/>
    <property type="match status" value="1"/>
</dbReference>
<evidence type="ECO:0000313" key="2">
    <source>
        <dbReference type="EMBL" id="SES26501.1"/>
    </source>
</evidence>
<proteinExistence type="predicted"/>
<dbReference type="InterPro" id="IPR010281">
    <property type="entry name" value="DUF885"/>
</dbReference>
<feature type="region of interest" description="Disordered" evidence="1">
    <location>
        <begin position="1"/>
        <end position="20"/>
    </location>
</feature>
<dbReference type="AlphaFoldDB" id="A0A1H9VYE2"/>
<evidence type="ECO:0000256" key="1">
    <source>
        <dbReference type="SAM" id="MobiDB-lite"/>
    </source>
</evidence>
<dbReference type="Pfam" id="PF05960">
    <property type="entry name" value="DUF885"/>
    <property type="match status" value="1"/>
</dbReference>
<organism evidence="2 3">
    <name type="scientific">Pedococcus cremeus</name>
    <dbReference type="NCBI Taxonomy" id="587636"/>
    <lineage>
        <taxon>Bacteria</taxon>
        <taxon>Bacillati</taxon>
        <taxon>Actinomycetota</taxon>
        <taxon>Actinomycetes</taxon>
        <taxon>Micrococcales</taxon>
        <taxon>Intrasporangiaceae</taxon>
        <taxon>Pedococcus</taxon>
    </lineage>
</organism>
<gene>
    <name evidence="2" type="ORF">SAMN05216199_2644</name>
</gene>
<dbReference type="Proteomes" id="UP000199019">
    <property type="component" value="Unassembled WGS sequence"/>
</dbReference>
<accession>A0A1H9VYE2</accession>